<sequence length="702" mass="77750">MSVGRGPRYSPVTLQGTATFRFLHLVNSMHDLRLSSYYDLYQWSTKHIDYFWSLVWDFTNVIGHKGEHVVDNAATPSANPQWFSDAKLNWAENMLQCRSPDKIALVHATEPTDEYPNPELRQCTYAQLYTLVADLVSALLLNGLKPGDRVASYSSNCIENVAACLATTAIGGIWVSAAADFGPEGVLERLEQVQPAFVFAADAVVYNAKVHNHISKVSVLLERLRSKGQHPSKVIIIHAIPQPAPQHEWRPEWTSWEAFISEGQTAKLGQTASGEIDWCRLSFDAPLWILFSSGTTGPPKPIVHRAGGMLLQAKKEFIICADLESQDVFFYYTTTGWMMWNFLISGLGVGCTLVLYDGSPLRRPSFLWLWGLVDKLGITIFGTSAKYIDQLSRSYKPRENHNLQSLRHLYSTGSPLAPNLFDFIYKHVHPRVLLGSITGGTDICSLFAGMCSALPVYRGEIQCRMLGMAMESFSPSGTANPPGEPGELVCARPFPCIPLGFWPLPGYGQEGDEKTARSRFEQSYFAEHNGVWYHGDHIVITRSKAGNGGGVIMLGRSDGVLNPGGVRFGSAELYDVIELCFSSPTSPFTVVDSLAVAQKIDRGLDERVILFVKLTNGQQLSNEFVQRINSEIRSRRSPRHIPAKIIQVPDIPYTLNGKRVEVLVKKIINGAPLSSVNFATLSNPECLQYYADIGATLRSEVA</sequence>
<dbReference type="Pfam" id="PF16177">
    <property type="entry name" value="ACAS_N"/>
    <property type="match status" value="1"/>
</dbReference>
<proteinExistence type="evidence at transcript level"/>
<dbReference type="EMBL" id="DQ089688">
    <property type="protein sequence ID" value="AAY98350.1"/>
    <property type="molecule type" value="mRNA"/>
</dbReference>
<evidence type="ECO:0000259" key="5">
    <source>
        <dbReference type="Pfam" id="PF00501"/>
    </source>
</evidence>
<protein>
    <submittedName>
        <fullName evidence="7">Acetoacyl-CoA synthetase</fullName>
    </submittedName>
</protein>
<dbReference type="InterPro" id="IPR042099">
    <property type="entry name" value="ANL_N_sf"/>
</dbReference>
<keyword evidence="2" id="KW-0436">Ligase</keyword>
<dbReference type="PROSITE" id="PS00455">
    <property type="entry name" value="AMP_BINDING"/>
    <property type="match status" value="1"/>
</dbReference>
<dbReference type="InterPro" id="IPR000873">
    <property type="entry name" value="AMP-dep_synth/lig_dom"/>
</dbReference>
<evidence type="ECO:0000256" key="2">
    <source>
        <dbReference type="ARBA" id="ARBA00022598"/>
    </source>
</evidence>
<dbReference type="InterPro" id="IPR005914">
    <property type="entry name" value="Acac_CoA_synth"/>
</dbReference>
<evidence type="ECO:0000256" key="3">
    <source>
        <dbReference type="ARBA" id="ARBA00022741"/>
    </source>
</evidence>
<dbReference type="GO" id="GO:0005524">
    <property type="term" value="F:ATP binding"/>
    <property type="evidence" value="ECO:0007669"/>
    <property type="project" value="UniProtKB-KW"/>
</dbReference>
<dbReference type="Gene3D" id="3.30.300.30">
    <property type="match status" value="1"/>
</dbReference>
<dbReference type="AlphaFoldDB" id="Q4JHB4"/>
<evidence type="ECO:0000259" key="6">
    <source>
        <dbReference type="Pfam" id="PF16177"/>
    </source>
</evidence>
<reference evidence="7" key="1">
    <citation type="journal article" date="2005" name="New Phytol.">
        <title>Mycorrhiza helper bacterium Streptomyces AcH 505 induces differential gene expression in the ectomycorrhizal fungus Amanita muscaria.</title>
        <authorList>
            <person name="Schrey S.D."/>
            <person name="Schellhammer M."/>
            <person name="Ecke M."/>
            <person name="Hampp R."/>
            <person name="Tarkka M.T."/>
        </authorList>
    </citation>
    <scope>NUCLEOTIDE SEQUENCE</scope>
    <source>
        <strain evidence="7">83</strain>
    </source>
</reference>
<evidence type="ECO:0000313" key="7">
    <source>
        <dbReference type="EMBL" id="AAY98350.1"/>
    </source>
</evidence>
<dbReference type="InterPro" id="IPR032387">
    <property type="entry name" value="ACAS_N"/>
</dbReference>
<dbReference type="InterPro" id="IPR020845">
    <property type="entry name" value="AMP-binding_CS"/>
</dbReference>
<gene>
    <name evidence="7" type="primary">Aacs</name>
</gene>
<dbReference type="Gene3D" id="3.40.50.12780">
    <property type="entry name" value="N-terminal domain of ligase-like"/>
    <property type="match status" value="1"/>
</dbReference>
<feature type="domain" description="AMP-dependent synthetase/ligase" evidence="5">
    <location>
        <begin position="98"/>
        <end position="493"/>
    </location>
</feature>
<dbReference type="CDD" id="cd05943">
    <property type="entry name" value="AACS"/>
    <property type="match status" value="1"/>
</dbReference>
<keyword evidence="3" id="KW-0547">Nucleotide-binding</keyword>
<dbReference type="NCBIfam" id="TIGR01217">
    <property type="entry name" value="ac_ac_CoA_syn"/>
    <property type="match status" value="1"/>
</dbReference>
<keyword evidence="4" id="KW-0067">ATP-binding</keyword>
<dbReference type="InterPro" id="IPR045851">
    <property type="entry name" value="AMP-bd_C_sf"/>
</dbReference>
<dbReference type="GO" id="GO:0006629">
    <property type="term" value="P:lipid metabolic process"/>
    <property type="evidence" value="ECO:0007669"/>
    <property type="project" value="InterPro"/>
</dbReference>
<feature type="domain" description="Acetyl-coenzyme A synthetase N-terminal" evidence="6">
    <location>
        <begin position="37"/>
        <end position="93"/>
    </location>
</feature>
<dbReference type="NCBIfam" id="NF002937">
    <property type="entry name" value="PRK03584.1"/>
    <property type="match status" value="1"/>
</dbReference>
<comment type="similarity">
    <text evidence="1">Belongs to the ATP-dependent AMP-binding enzyme family.</text>
</comment>
<accession>Q4JHB4</accession>
<name>Q4JHB4_AMAMU</name>
<evidence type="ECO:0000256" key="4">
    <source>
        <dbReference type="ARBA" id="ARBA00022840"/>
    </source>
</evidence>
<dbReference type="GO" id="GO:0030729">
    <property type="term" value="F:acetoacetate-CoA ligase activity"/>
    <property type="evidence" value="ECO:0007669"/>
    <property type="project" value="InterPro"/>
</dbReference>
<dbReference type="PANTHER" id="PTHR42921:SF1">
    <property type="entry name" value="ACETOACETYL-COA SYNTHETASE"/>
    <property type="match status" value="1"/>
</dbReference>
<organism evidence="7">
    <name type="scientific">Amanita muscaria</name>
    <name type="common">Fly agaric</name>
    <name type="synonym">Agaricus muscarius</name>
    <dbReference type="NCBI Taxonomy" id="41956"/>
    <lineage>
        <taxon>Eukaryota</taxon>
        <taxon>Fungi</taxon>
        <taxon>Dikarya</taxon>
        <taxon>Basidiomycota</taxon>
        <taxon>Agaricomycotina</taxon>
        <taxon>Agaricomycetes</taxon>
        <taxon>Agaricomycetidae</taxon>
        <taxon>Agaricales</taxon>
        <taxon>Pluteineae</taxon>
        <taxon>Amanitaceae</taxon>
        <taxon>Amanita</taxon>
    </lineage>
</organism>
<dbReference type="SUPFAM" id="SSF56801">
    <property type="entry name" value="Acetyl-CoA synthetase-like"/>
    <property type="match status" value="1"/>
</dbReference>
<dbReference type="Pfam" id="PF00501">
    <property type="entry name" value="AMP-binding"/>
    <property type="match status" value="1"/>
</dbReference>
<evidence type="ECO:0000256" key="1">
    <source>
        <dbReference type="ARBA" id="ARBA00006432"/>
    </source>
</evidence>
<dbReference type="PANTHER" id="PTHR42921">
    <property type="entry name" value="ACETOACETYL-COA SYNTHETASE"/>
    <property type="match status" value="1"/>
</dbReference>